<protein>
    <submittedName>
        <fullName evidence="4">Acetyltransferase</fullName>
    </submittedName>
</protein>
<name>A0A965ZGR1_9SPHI</name>
<proteinExistence type="predicted"/>
<dbReference type="CDD" id="cd04647">
    <property type="entry name" value="LbH_MAT_like"/>
    <property type="match status" value="1"/>
</dbReference>
<gene>
    <name evidence="4" type="ORF">GSY63_15435</name>
</gene>
<keyword evidence="5" id="KW-1185">Reference proteome</keyword>
<dbReference type="RefSeq" id="WP_166586711.1">
    <property type="nucleotide sequence ID" value="NZ_WWEO01000043.1"/>
</dbReference>
<dbReference type="InterPro" id="IPR018357">
    <property type="entry name" value="Hexapep_transf_CS"/>
</dbReference>
<dbReference type="Pfam" id="PF00132">
    <property type="entry name" value="Hexapep"/>
    <property type="match status" value="1"/>
</dbReference>
<dbReference type="Proteomes" id="UP000638732">
    <property type="component" value="Unassembled WGS sequence"/>
</dbReference>
<dbReference type="PROSITE" id="PS00101">
    <property type="entry name" value="HEXAPEP_TRANSFERASES"/>
    <property type="match status" value="1"/>
</dbReference>
<evidence type="ECO:0000313" key="5">
    <source>
        <dbReference type="Proteomes" id="UP000638732"/>
    </source>
</evidence>
<dbReference type="InterPro" id="IPR001451">
    <property type="entry name" value="Hexapep"/>
</dbReference>
<evidence type="ECO:0000256" key="2">
    <source>
        <dbReference type="ARBA" id="ARBA00022737"/>
    </source>
</evidence>
<dbReference type="AlphaFoldDB" id="A0A965ZGR1"/>
<accession>A0A965ZGR1</accession>
<dbReference type="PANTHER" id="PTHR23416">
    <property type="entry name" value="SIALIC ACID SYNTHASE-RELATED"/>
    <property type="match status" value="1"/>
</dbReference>
<comment type="caution">
    <text evidence="4">The sequence shown here is derived from an EMBL/GenBank/DDBJ whole genome shotgun (WGS) entry which is preliminary data.</text>
</comment>
<dbReference type="InterPro" id="IPR051159">
    <property type="entry name" value="Hexapeptide_acetyltransf"/>
</dbReference>
<evidence type="ECO:0000256" key="3">
    <source>
        <dbReference type="ARBA" id="ARBA00023315"/>
    </source>
</evidence>
<dbReference type="SUPFAM" id="SSF51161">
    <property type="entry name" value="Trimeric LpxA-like enzymes"/>
    <property type="match status" value="1"/>
</dbReference>
<keyword evidence="3" id="KW-0012">Acyltransferase</keyword>
<keyword evidence="1" id="KW-0808">Transferase</keyword>
<dbReference type="EMBL" id="WWEO01000043">
    <property type="protein sequence ID" value="NCD70759.1"/>
    <property type="molecule type" value="Genomic_DNA"/>
</dbReference>
<dbReference type="InterPro" id="IPR011004">
    <property type="entry name" value="Trimer_LpxA-like_sf"/>
</dbReference>
<evidence type="ECO:0000313" key="4">
    <source>
        <dbReference type="EMBL" id="NCD70759.1"/>
    </source>
</evidence>
<dbReference type="Gene3D" id="2.160.10.10">
    <property type="entry name" value="Hexapeptide repeat proteins"/>
    <property type="match status" value="1"/>
</dbReference>
<dbReference type="PANTHER" id="PTHR23416:SF78">
    <property type="entry name" value="LIPOPOLYSACCHARIDE BIOSYNTHESIS O-ACETYL TRANSFERASE WBBJ-RELATED"/>
    <property type="match status" value="1"/>
</dbReference>
<dbReference type="GO" id="GO:0016746">
    <property type="term" value="F:acyltransferase activity"/>
    <property type="evidence" value="ECO:0007669"/>
    <property type="project" value="UniProtKB-KW"/>
</dbReference>
<evidence type="ECO:0000256" key="1">
    <source>
        <dbReference type="ARBA" id="ARBA00022679"/>
    </source>
</evidence>
<sequence length="196" mass="21748">MFRKYGIVGVWRLLCSLIYTKIFYRDARLIRLPFDIRNKHLIAIEEGLTTGFGCRIEAVDSPGTHTKLLRLGKNIQMNDYVHITAGNNVTIGDNVLIASRVYISDTSHGRYGPDEYNSPFDIPVARLLFFKHVIIEDNVWLGEGVCVLPGVTIGFGAIIGANAVVTKNVPAMSIAVGAPAKVIKKFDEDTGRWEKV</sequence>
<keyword evidence="2" id="KW-0677">Repeat</keyword>
<organism evidence="4 5">
    <name type="scientific">Mucilaginibacter agri</name>
    <dbReference type="NCBI Taxonomy" id="2695265"/>
    <lineage>
        <taxon>Bacteria</taxon>
        <taxon>Pseudomonadati</taxon>
        <taxon>Bacteroidota</taxon>
        <taxon>Sphingobacteriia</taxon>
        <taxon>Sphingobacteriales</taxon>
        <taxon>Sphingobacteriaceae</taxon>
        <taxon>Mucilaginibacter</taxon>
    </lineage>
</organism>
<reference evidence="4" key="1">
    <citation type="submission" date="2020-01" db="EMBL/GenBank/DDBJ databases">
        <authorList>
            <person name="Seo Y.L."/>
        </authorList>
    </citation>
    <scope>NUCLEOTIDE SEQUENCE</scope>
    <source>
        <strain evidence="4">R11</strain>
    </source>
</reference>
<reference evidence="4" key="2">
    <citation type="submission" date="2020-10" db="EMBL/GenBank/DDBJ databases">
        <title>Mucilaginibacter sp. nov., isolated from soil.</title>
        <authorList>
            <person name="Jeon C.O."/>
        </authorList>
    </citation>
    <scope>NUCLEOTIDE SEQUENCE</scope>
    <source>
        <strain evidence="4">R11</strain>
    </source>
</reference>